<proteinExistence type="inferred from homology"/>
<gene>
    <name evidence="7" type="ORF">HJG60_011419</name>
</gene>
<evidence type="ECO:0000256" key="5">
    <source>
        <dbReference type="ARBA" id="ARBA00035326"/>
    </source>
</evidence>
<dbReference type="PANTHER" id="PTHR11761:SF8">
    <property type="entry name" value="LARGE RIBOSOMAL SUBUNIT PROTEIN UL14"/>
    <property type="match status" value="1"/>
</dbReference>
<dbReference type="Pfam" id="PF00238">
    <property type="entry name" value="Ribosomal_L14"/>
    <property type="match status" value="1"/>
</dbReference>
<dbReference type="SMART" id="SM01374">
    <property type="entry name" value="Ribosomal_L14"/>
    <property type="match status" value="1"/>
</dbReference>
<evidence type="ECO:0000256" key="6">
    <source>
        <dbReference type="RuleBase" id="RU003949"/>
    </source>
</evidence>
<dbReference type="InterPro" id="IPR036853">
    <property type="entry name" value="Ribosomal_uL14_sf"/>
</dbReference>
<dbReference type="Proteomes" id="UP000664940">
    <property type="component" value="Unassembled WGS sequence"/>
</dbReference>
<evidence type="ECO:0000256" key="3">
    <source>
        <dbReference type="ARBA" id="ARBA00023274"/>
    </source>
</evidence>
<comment type="caution">
    <text evidence="7">The sequence shown here is derived from an EMBL/GenBank/DDBJ whole genome shotgun (WGS) entry which is preliminary data.</text>
</comment>
<dbReference type="AlphaFoldDB" id="A0A834A7X6"/>
<reference evidence="7 8" key="1">
    <citation type="journal article" date="2020" name="Nature">
        <title>Six reference-quality genomes reveal evolution of bat adaptations.</title>
        <authorList>
            <person name="Jebb D."/>
            <person name="Huang Z."/>
            <person name="Pippel M."/>
            <person name="Hughes G.M."/>
            <person name="Lavrichenko K."/>
            <person name="Devanna P."/>
            <person name="Winkler S."/>
            <person name="Jermiin L.S."/>
            <person name="Skirmuntt E.C."/>
            <person name="Katzourakis A."/>
            <person name="Burkitt-Gray L."/>
            <person name="Ray D.A."/>
            <person name="Sullivan K.A.M."/>
            <person name="Roscito J.G."/>
            <person name="Kirilenko B.M."/>
            <person name="Davalos L.M."/>
            <person name="Corthals A.P."/>
            <person name="Power M.L."/>
            <person name="Jones G."/>
            <person name="Ransome R.D."/>
            <person name="Dechmann D.K.N."/>
            <person name="Locatelli A.G."/>
            <person name="Puechmaille S.J."/>
            <person name="Fedrigo O."/>
            <person name="Jarvis E.D."/>
            <person name="Hiller M."/>
            <person name="Vernes S.C."/>
            <person name="Myers E.W."/>
            <person name="Teeling E.C."/>
        </authorList>
    </citation>
    <scope>NUCLEOTIDE SEQUENCE [LARGE SCALE GENOMIC DNA]</scope>
    <source>
        <strain evidence="7">Bat1K_MPI-CBG_1</strain>
    </source>
</reference>
<evidence type="ECO:0000256" key="4">
    <source>
        <dbReference type="ARBA" id="ARBA00035199"/>
    </source>
</evidence>
<evidence type="ECO:0000256" key="1">
    <source>
        <dbReference type="ARBA" id="ARBA00010745"/>
    </source>
</evidence>
<dbReference type="InterPro" id="IPR000218">
    <property type="entry name" value="Ribosomal_uL14"/>
</dbReference>
<keyword evidence="3 6" id="KW-0687">Ribonucleoprotein</keyword>
<dbReference type="GO" id="GO:0006412">
    <property type="term" value="P:translation"/>
    <property type="evidence" value="ECO:0007669"/>
    <property type="project" value="InterPro"/>
</dbReference>
<dbReference type="CDD" id="cd00337">
    <property type="entry name" value="Ribosomal_uL14"/>
    <property type="match status" value="1"/>
</dbReference>
<comment type="similarity">
    <text evidence="1 6">Belongs to the universal ribosomal protein uL14 family.</text>
</comment>
<evidence type="ECO:0000313" key="8">
    <source>
        <dbReference type="Proteomes" id="UP000664940"/>
    </source>
</evidence>
<dbReference type="GO" id="GO:0070180">
    <property type="term" value="F:large ribosomal subunit rRNA binding"/>
    <property type="evidence" value="ECO:0007669"/>
    <property type="project" value="TreeGrafter"/>
</dbReference>
<dbReference type="GO" id="GO:0022625">
    <property type="term" value="C:cytosolic large ribosomal subunit"/>
    <property type="evidence" value="ECO:0007669"/>
    <property type="project" value="TreeGrafter"/>
</dbReference>
<accession>A0A834A7X6</accession>
<keyword evidence="2 6" id="KW-0689">Ribosomal protein</keyword>
<dbReference type="Gene3D" id="2.40.150.20">
    <property type="entry name" value="Ribosomal protein L14"/>
    <property type="match status" value="1"/>
</dbReference>
<sequence>MLKRMCCVFQCEIPDCPWSSSLPLEALVNCADHNTGARNLCIIPVKGIKGRLNRPPAAGAGDVVMGTVEKGKPELGKKVRPAVVIQQRKSCRRKDGMFLNFEGNVGVLANGKAKRKLRHPRSSCKGVCRFVAQDGIQCWQHCMVVWCICKTTTTKKLKISPGWRSSVD</sequence>
<evidence type="ECO:0000256" key="2">
    <source>
        <dbReference type="ARBA" id="ARBA00022980"/>
    </source>
</evidence>
<dbReference type="SUPFAM" id="SSF50193">
    <property type="entry name" value="Ribosomal protein L14"/>
    <property type="match status" value="1"/>
</dbReference>
<dbReference type="InterPro" id="IPR019972">
    <property type="entry name" value="Ribosomal_uL14_CS"/>
</dbReference>
<protein>
    <recommendedName>
        <fullName evidence="4">Large ribosomal subunit protein uL14</fullName>
    </recommendedName>
    <alternativeName>
        <fullName evidence="5">60S ribosomal protein L23</fullName>
    </alternativeName>
</protein>
<dbReference type="PANTHER" id="PTHR11761">
    <property type="entry name" value="50S/60S RIBOSOMAL PROTEIN L14/L23"/>
    <property type="match status" value="1"/>
</dbReference>
<organism evidence="7 8">
    <name type="scientific">Phyllostomus discolor</name>
    <name type="common">pale spear-nosed bat</name>
    <dbReference type="NCBI Taxonomy" id="89673"/>
    <lineage>
        <taxon>Eukaryota</taxon>
        <taxon>Metazoa</taxon>
        <taxon>Chordata</taxon>
        <taxon>Craniata</taxon>
        <taxon>Vertebrata</taxon>
        <taxon>Euteleostomi</taxon>
        <taxon>Mammalia</taxon>
        <taxon>Eutheria</taxon>
        <taxon>Laurasiatheria</taxon>
        <taxon>Chiroptera</taxon>
        <taxon>Yangochiroptera</taxon>
        <taxon>Phyllostomidae</taxon>
        <taxon>Phyllostominae</taxon>
        <taxon>Phyllostomus</taxon>
    </lineage>
</organism>
<dbReference type="PROSITE" id="PS00049">
    <property type="entry name" value="RIBOSOMAL_L14"/>
    <property type="match status" value="1"/>
</dbReference>
<name>A0A834A7X6_9CHIR</name>
<evidence type="ECO:0000313" key="7">
    <source>
        <dbReference type="EMBL" id="KAF6104510.1"/>
    </source>
</evidence>
<dbReference type="EMBL" id="JABVXQ010000006">
    <property type="protein sequence ID" value="KAF6104510.1"/>
    <property type="molecule type" value="Genomic_DNA"/>
</dbReference>
<dbReference type="GO" id="GO:0003735">
    <property type="term" value="F:structural constituent of ribosome"/>
    <property type="evidence" value="ECO:0007669"/>
    <property type="project" value="InterPro"/>
</dbReference>